<feature type="compositionally biased region" description="Low complexity" evidence="5">
    <location>
        <begin position="321"/>
        <end position="343"/>
    </location>
</feature>
<dbReference type="PANTHER" id="PTHR46037">
    <property type="entry name" value="PROTEIN ENHANCER OF SEVENLESS 2B"/>
    <property type="match status" value="1"/>
</dbReference>
<organism evidence="8 9">
    <name type="scientific">Frankliniella fusca</name>
    <dbReference type="NCBI Taxonomy" id="407009"/>
    <lineage>
        <taxon>Eukaryota</taxon>
        <taxon>Metazoa</taxon>
        <taxon>Ecdysozoa</taxon>
        <taxon>Arthropoda</taxon>
        <taxon>Hexapoda</taxon>
        <taxon>Insecta</taxon>
        <taxon>Pterygota</taxon>
        <taxon>Neoptera</taxon>
        <taxon>Paraneoptera</taxon>
        <taxon>Thysanoptera</taxon>
        <taxon>Terebrantia</taxon>
        <taxon>Thripoidea</taxon>
        <taxon>Thripidae</taxon>
        <taxon>Frankliniella</taxon>
    </lineage>
</organism>
<keyword evidence="1 4" id="KW-0728">SH3 domain</keyword>
<comment type="caution">
    <text evidence="8">The sequence shown here is derived from an EMBL/GenBank/DDBJ whole genome shotgun (WGS) entry which is preliminary data.</text>
</comment>
<feature type="region of interest" description="Disordered" evidence="5">
    <location>
        <begin position="321"/>
        <end position="462"/>
    </location>
</feature>
<dbReference type="FunFam" id="3.30.505.10:FF:000045">
    <property type="entry name" value="Tyrosine-protein kinase"/>
    <property type="match status" value="1"/>
</dbReference>
<feature type="compositionally biased region" description="Pro residues" evidence="5">
    <location>
        <begin position="373"/>
        <end position="385"/>
    </location>
</feature>
<dbReference type="GO" id="GO:0016301">
    <property type="term" value="F:kinase activity"/>
    <property type="evidence" value="ECO:0007669"/>
    <property type="project" value="UniProtKB-KW"/>
</dbReference>
<feature type="region of interest" description="Disordered" evidence="5">
    <location>
        <begin position="23"/>
        <end position="48"/>
    </location>
</feature>
<feature type="domain" description="SH2" evidence="6">
    <location>
        <begin position="123"/>
        <end position="216"/>
    </location>
</feature>
<keyword evidence="8" id="KW-0418">Kinase</keyword>
<keyword evidence="9" id="KW-1185">Reference proteome</keyword>
<dbReference type="PROSITE" id="PS50002">
    <property type="entry name" value="SH3"/>
    <property type="match status" value="1"/>
</dbReference>
<dbReference type="InterPro" id="IPR043539">
    <property type="entry name" value="Grb2-like"/>
</dbReference>
<feature type="domain" description="SH3" evidence="7">
    <location>
        <begin position="55"/>
        <end position="115"/>
    </location>
</feature>
<evidence type="ECO:0000259" key="7">
    <source>
        <dbReference type="PROSITE" id="PS50002"/>
    </source>
</evidence>
<reference evidence="8" key="2">
    <citation type="journal article" date="2023" name="BMC Genomics">
        <title>Pest status, molecular evolution, and epigenetic factors derived from the genome assembly of Frankliniella fusca, a thysanopteran phytovirus vector.</title>
        <authorList>
            <person name="Catto M.A."/>
            <person name="Labadie P.E."/>
            <person name="Jacobson A.L."/>
            <person name="Kennedy G.G."/>
            <person name="Srinivasan R."/>
            <person name="Hunt B.G."/>
        </authorList>
    </citation>
    <scope>NUCLEOTIDE SEQUENCE</scope>
    <source>
        <strain evidence="8">PL_HMW_Pooled</strain>
    </source>
</reference>
<dbReference type="GO" id="GO:0048468">
    <property type="term" value="P:cell development"/>
    <property type="evidence" value="ECO:0007669"/>
    <property type="project" value="UniProtKB-ARBA"/>
</dbReference>
<dbReference type="SUPFAM" id="SSF55550">
    <property type="entry name" value="SH2 domain"/>
    <property type="match status" value="1"/>
</dbReference>
<feature type="region of interest" description="Disordered" evidence="5">
    <location>
        <begin position="561"/>
        <end position="616"/>
    </location>
</feature>
<dbReference type="InterPro" id="IPR001452">
    <property type="entry name" value="SH3_domain"/>
</dbReference>
<dbReference type="Gene3D" id="2.30.30.40">
    <property type="entry name" value="SH3 Domains"/>
    <property type="match status" value="1"/>
</dbReference>
<dbReference type="CDD" id="cd09934">
    <property type="entry name" value="SH2_Tec_family"/>
    <property type="match status" value="1"/>
</dbReference>
<evidence type="ECO:0000313" key="9">
    <source>
        <dbReference type="Proteomes" id="UP001219518"/>
    </source>
</evidence>
<name>A0AAE1HZ85_9NEOP</name>
<feature type="compositionally biased region" description="Low complexity" evidence="5">
    <location>
        <begin position="561"/>
        <end position="572"/>
    </location>
</feature>
<keyword evidence="8" id="KW-0808">Transferase</keyword>
<dbReference type="InterPro" id="IPR036860">
    <property type="entry name" value="SH2_dom_sf"/>
</dbReference>
<dbReference type="InterPro" id="IPR000980">
    <property type="entry name" value="SH2"/>
</dbReference>
<feature type="compositionally biased region" description="Low complexity" evidence="5">
    <location>
        <begin position="504"/>
        <end position="516"/>
    </location>
</feature>
<dbReference type="PROSITE" id="PS50001">
    <property type="entry name" value="SH2"/>
    <property type="match status" value="1"/>
</dbReference>
<sequence length="770" mass="82122">MESYPGVLLVPVPVLPVASAATSCTRRRRGPPSTPIMPGGAPGTPSSKVKEKVMVRNKVVVALYPFKAIEGGDLSLDKGAEYEVLDDSQEHWWKVKDENGAIGYIPSNYVKEKELLGLQKYEWYVGDMSRQRAESCLKQEDKEGCFVVRNSSTKGLYTLSLYTKVPHPHVKHYHIKQNSRGEFFLSEKHCCGSIPDLVNYHRHNSGGLASRLKASPCDRPVPATAGLSHVVKLQLQIVKLQALHIGLKFIREQKSLGRSLGDSPQPAPRADSPPWQWPLWPPHAQAHAHAVKHPLRPAQSHAQTSSTDLLQLVESGSSKASAATQASTSSAATTTTTPSTAKSRSLQFAFPCTRATKSPSPKLEKARSAETPPSQPPSLPLPAPKSAPASASAGALEPPLPSVGDRDVSPVRARCSTLSRHSKAARGMKHSPLATNTLPNPKTRRRSTTHPDPHSPRAGSPPLTLQQVAEYLARVTSQGASQTRPSGPTPTRSKHRSRSPKSFSALTPSSVSVSALPPAPAGPAPGPPGLGSLLSSAALSYSAGYLQDYSPAAPAPLASYSPPPEYSEYSPTLPCPSEYQEPVIDPPPLPPPNFQRSGGLGGGLDLEPEPDSDSPELEFLDASIEDFEDSPPAPALFADYLDFTSTSTSTLSRGKSSRSSHLSASPRTPDSGLHAVDYSPEPMEHVSEHGLGHDLGLLRLRQHSLPAPVPIHAPRSPSLALPLSLAHGRDMSHGMHMAGPGSSLDACGLCATLGQPWVDICRAIRASKTK</sequence>
<feature type="region of interest" description="Disordered" evidence="5">
    <location>
        <begin position="257"/>
        <end position="306"/>
    </location>
</feature>
<feature type="compositionally biased region" description="Basic residues" evidence="5">
    <location>
        <begin position="420"/>
        <end position="429"/>
    </location>
</feature>
<protein>
    <submittedName>
        <fullName evidence="8">Tyrosine-protein kinase Btk29A</fullName>
    </submittedName>
</protein>
<evidence type="ECO:0000259" key="6">
    <source>
        <dbReference type="PROSITE" id="PS50001"/>
    </source>
</evidence>
<feature type="region of interest" description="Disordered" evidence="5">
    <location>
        <begin position="648"/>
        <end position="678"/>
    </location>
</feature>
<dbReference type="Pfam" id="PF00017">
    <property type="entry name" value="SH2"/>
    <property type="match status" value="1"/>
</dbReference>
<dbReference type="InterPro" id="IPR036028">
    <property type="entry name" value="SH3-like_dom_sf"/>
</dbReference>
<dbReference type="PRINTS" id="PR00401">
    <property type="entry name" value="SH2DOMAIN"/>
</dbReference>
<evidence type="ECO:0000256" key="2">
    <source>
        <dbReference type="ARBA" id="ARBA00022999"/>
    </source>
</evidence>
<evidence type="ECO:0000256" key="5">
    <source>
        <dbReference type="SAM" id="MobiDB-lite"/>
    </source>
</evidence>
<feature type="compositionally biased region" description="Low complexity" evidence="5">
    <location>
        <begin position="648"/>
        <end position="668"/>
    </location>
</feature>
<feature type="compositionally biased region" description="Low complexity" evidence="5">
    <location>
        <begin position="386"/>
        <end position="397"/>
    </location>
</feature>
<dbReference type="SMART" id="SM00326">
    <property type="entry name" value="SH3"/>
    <property type="match status" value="1"/>
</dbReference>
<dbReference type="GO" id="GO:0009653">
    <property type="term" value="P:anatomical structure morphogenesis"/>
    <property type="evidence" value="ECO:0007669"/>
    <property type="project" value="UniProtKB-ARBA"/>
</dbReference>
<feature type="compositionally biased region" description="Pro residues" evidence="5">
    <location>
        <begin position="584"/>
        <end position="593"/>
    </location>
</feature>
<dbReference type="AlphaFoldDB" id="A0AAE1HZ85"/>
<feature type="compositionally biased region" description="Polar residues" evidence="5">
    <location>
        <begin position="476"/>
        <end position="491"/>
    </location>
</feature>
<proteinExistence type="predicted"/>
<evidence type="ECO:0000256" key="4">
    <source>
        <dbReference type="PROSITE-ProRule" id="PRU00192"/>
    </source>
</evidence>
<evidence type="ECO:0000313" key="8">
    <source>
        <dbReference type="EMBL" id="KAK3930085.1"/>
    </source>
</evidence>
<dbReference type="FunFam" id="2.30.30.40:FF:000190">
    <property type="entry name" value="Tyrosine-protein kinase"/>
    <property type="match status" value="1"/>
</dbReference>
<evidence type="ECO:0000256" key="1">
    <source>
        <dbReference type="ARBA" id="ARBA00022443"/>
    </source>
</evidence>
<gene>
    <name evidence="8" type="ORF">KUF71_004656</name>
</gene>
<dbReference type="SMART" id="SM00252">
    <property type="entry name" value="SH2"/>
    <property type="match status" value="1"/>
</dbReference>
<keyword evidence="2 3" id="KW-0727">SH2 domain</keyword>
<feature type="region of interest" description="Disordered" evidence="5">
    <location>
        <begin position="476"/>
        <end position="527"/>
    </location>
</feature>
<dbReference type="EMBL" id="JAHWGI010001409">
    <property type="protein sequence ID" value="KAK3930085.1"/>
    <property type="molecule type" value="Genomic_DNA"/>
</dbReference>
<accession>A0AAE1HZ85</accession>
<feature type="compositionally biased region" description="Pro residues" evidence="5">
    <location>
        <begin position="517"/>
        <end position="527"/>
    </location>
</feature>
<dbReference type="CDD" id="cd11768">
    <property type="entry name" value="SH3_Tec_like"/>
    <property type="match status" value="1"/>
</dbReference>
<dbReference type="Proteomes" id="UP001219518">
    <property type="component" value="Unassembled WGS sequence"/>
</dbReference>
<dbReference type="SUPFAM" id="SSF50044">
    <property type="entry name" value="SH3-domain"/>
    <property type="match status" value="1"/>
</dbReference>
<reference evidence="8" key="1">
    <citation type="submission" date="2021-07" db="EMBL/GenBank/DDBJ databases">
        <authorList>
            <person name="Catto M.A."/>
            <person name="Jacobson A."/>
            <person name="Kennedy G."/>
            <person name="Labadie P."/>
            <person name="Hunt B.G."/>
            <person name="Srinivasan R."/>
        </authorList>
    </citation>
    <scope>NUCLEOTIDE SEQUENCE</scope>
    <source>
        <strain evidence="8">PL_HMW_Pooled</strain>
        <tissue evidence="8">Head</tissue>
    </source>
</reference>
<dbReference type="Pfam" id="PF00018">
    <property type="entry name" value="SH3_1"/>
    <property type="match status" value="1"/>
</dbReference>
<feature type="compositionally biased region" description="Acidic residues" evidence="5">
    <location>
        <begin position="606"/>
        <end position="616"/>
    </location>
</feature>
<dbReference type="Gene3D" id="3.30.505.10">
    <property type="entry name" value="SH2 domain"/>
    <property type="match status" value="1"/>
</dbReference>
<evidence type="ECO:0000256" key="3">
    <source>
        <dbReference type="PROSITE-ProRule" id="PRU00191"/>
    </source>
</evidence>